<accession>A0A6A4FWM2</accession>
<gene>
    <name evidence="2" type="ORF">PR003_g4219</name>
</gene>
<protein>
    <submittedName>
        <fullName evidence="2">Uncharacterized protein</fullName>
    </submittedName>
</protein>
<dbReference type="EMBL" id="QXFT01000157">
    <property type="protein sequence ID" value="KAE9352749.1"/>
    <property type="molecule type" value="Genomic_DNA"/>
</dbReference>
<evidence type="ECO:0000256" key="1">
    <source>
        <dbReference type="SAM" id="MobiDB-lite"/>
    </source>
</evidence>
<keyword evidence="3" id="KW-1185">Reference proteome</keyword>
<dbReference type="Proteomes" id="UP000434957">
    <property type="component" value="Unassembled WGS sequence"/>
</dbReference>
<sequence>MQLITAHSLPVVEVAPHLKGSLKRLHSLTSCYSPQSAPLTGVCCCTFGPATEDPAQELVVLLVSHEQSARDLVLQCNPPASPYLLLRGRLHRLRLLSELPQFDLSHCVALCNGRSDAKTDPAPQQPSSPQSRQQRVESKSPLSSTLECPSKQYEAVNLGEVNATSIPRCYHALDASGPPCYVLPRREEPSYDASVVLKPLEAKSDLVFLTRPNHLAPQYRQCSMFALTPLESFKTLRLQLREALLALLFSDVSGVQLARS</sequence>
<evidence type="ECO:0000313" key="2">
    <source>
        <dbReference type="EMBL" id="KAE9352749.1"/>
    </source>
</evidence>
<proteinExistence type="predicted"/>
<dbReference type="AlphaFoldDB" id="A0A6A4FWM2"/>
<comment type="caution">
    <text evidence="2">The sequence shown here is derived from an EMBL/GenBank/DDBJ whole genome shotgun (WGS) entry which is preliminary data.</text>
</comment>
<reference evidence="2 3" key="1">
    <citation type="submission" date="2018-08" db="EMBL/GenBank/DDBJ databases">
        <title>Genomic investigation of the strawberry pathogen Phytophthora fragariae indicates pathogenicity is determined by transcriptional variation in three key races.</title>
        <authorList>
            <person name="Adams T.M."/>
            <person name="Armitage A.D."/>
            <person name="Sobczyk M.K."/>
            <person name="Bates H.J."/>
            <person name="Dunwell J.M."/>
            <person name="Nellist C.F."/>
            <person name="Harrison R.J."/>
        </authorList>
    </citation>
    <scope>NUCLEOTIDE SEQUENCE [LARGE SCALE GENOMIC DNA]</scope>
    <source>
        <strain evidence="2 3">SCRP333</strain>
    </source>
</reference>
<name>A0A6A4FWM2_9STRA</name>
<organism evidence="2 3">
    <name type="scientific">Phytophthora rubi</name>
    <dbReference type="NCBI Taxonomy" id="129364"/>
    <lineage>
        <taxon>Eukaryota</taxon>
        <taxon>Sar</taxon>
        <taxon>Stramenopiles</taxon>
        <taxon>Oomycota</taxon>
        <taxon>Peronosporomycetes</taxon>
        <taxon>Peronosporales</taxon>
        <taxon>Peronosporaceae</taxon>
        <taxon>Phytophthora</taxon>
    </lineage>
</organism>
<feature type="region of interest" description="Disordered" evidence="1">
    <location>
        <begin position="117"/>
        <end position="145"/>
    </location>
</feature>
<evidence type="ECO:0000313" key="3">
    <source>
        <dbReference type="Proteomes" id="UP000434957"/>
    </source>
</evidence>